<gene>
    <name evidence="8" type="ORF">EW145_g4544</name>
</gene>
<protein>
    <recommendedName>
        <fullName evidence="6">Protein YOP1</fullName>
    </recommendedName>
</protein>
<name>A0A4S4L3L4_9AGAM</name>
<dbReference type="Pfam" id="PF03134">
    <property type="entry name" value="TB2_DP1_HVA22"/>
    <property type="match status" value="1"/>
</dbReference>
<dbReference type="EMBL" id="SGPK01000237">
    <property type="protein sequence ID" value="THH05777.1"/>
    <property type="molecule type" value="Genomic_DNA"/>
</dbReference>
<feature type="region of interest" description="Disordered" evidence="7">
    <location>
        <begin position="299"/>
        <end position="330"/>
    </location>
</feature>
<comment type="caution">
    <text evidence="6">Lacks conserved residue(s) required for the propagation of feature annotation.</text>
</comment>
<accession>A0A4S4L3L4</accession>
<dbReference type="InterPro" id="IPR004345">
    <property type="entry name" value="TB2_DP1_HVA22"/>
</dbReference>
<evidence type="ECO:0000256" key="5">
    <source>
        <dbReference type="ARBA" id="ARBA00023136"/>
    </source>
</evidence>
<dbReference type="AlphaFoldDB" id="A0A4S4L3L4"/>
<reference evidence="8 9" key="1">
    <citation type="submission" date="2019-02" db="EMBL/GenBank/DDBJ databases">
        <title>Genome sequencing of the rare red list fungi Phellinidium pouzarii.</title>
        <authorList>
            <person name="Buettner E."/>
            <person name="Kellner H."/>
        </authorList>
    </citation>
    <scope>NUCLEOTIDE SEQUENCE [LARGE SCALE GENOMIC DNA]</scope>
    <source>
        <strain evidence="8 9">DSM 108285</strain>
    </source>
</reference>
<keyword evidence="5 6" id="KW-0472">Membrane</keyword>
<dbReference type="Proteomes" id="UP000308199">
    <property type="component" value="Unassembled WGS sequence"/>
</dbReference>
<feature type="transmembrane region" description="Helical" evidence="6">
    <location>
        <begin position="61"/>
        <end position="81"/>
    </location>
</feature>
<keyword evidence="9" id="KW-1185">Reference proteome</keyword>
<evidence type="ECO:0000256" key="6">
    <source>
        <dbReference type="RuleBase" id="RU362006"/>
    </source>
</evidence>
<evidence type="ECO:0000256" key="2">
    <source>
        <dbReference type="ARBA" id="ARBA00008573"/>
    </source>
</evidence>
<feature type="transmembrane region" description="Helical" evidence="6">
    <location>
        <begin position="21"/>
        <end position="41"/>
    </location>
</feature>
<feature type="region of interest" description="Disordered" evidence="7">
    <location>
        <begin position="215"/>
        <end position="234"/>
    </location>
</feature>
<evidence type="ECO:0000256" key="7">
    <source>
        <dbReference type="SAM" id="MobiDB-lite"/>
    </source>
</evidence>
<evidence type="ECO:0000256" key="3">
    <source>
        <dbReference type="ARBA" id="ARBA00022692"/>
    </source>
</evidence>
<evidence type="ECO:0000313" key="9">
    <source>
        <dbReference type="Proteomes" id="UP000308199"/>
    </source>
</evidence>
<dbReference type="GO" id="GO:0016020">
    <property type="term" value="C:membrane"/>
    <property type="evidence" value="ECO:0007669"/>
    <property type="project" value="UniProtKB-SubCell"/>
</dbReference>
<evidence type="ECO:0000256" key="1">
    <source>
        <dbReference type="ARBA" id="ARBA00004141"/>
    </source>
</evidence>
<comment type="similarity">
    <text evidence="2 6">Belongs to the DP1 family.</text>
</comment>
<keyword evidence="4 6" id="KW-1133">Transmembrane helix</keyword>
<comment type="caution">
    <text evidence="8">The sequence shown here is derived from an EMBL/GenBank/DDBJ whole genome shotgun (WGS) entry which is preliminary data.</text>
</comment>
<feature type="compositionally biased region" description="Acidic residues" evidence="7">
    <location>
        <begin position="299"/>
        <end position="308"/>
    </location>
</feature>
<proteinExistence type="inferred from homology"/>
<feature type="region of interest" description="Disordered" evidence="7">
    <location>
        <begin position="251"/>
        <end position="283"/>
    </location>
</feature>
<dbReference type="PANTHER" id="PTHR12300:SF161">
    <property type="entry name" value="RECEPTOR EXPRESSION-ENHANCING PROTEIN"/>
    <property type="match status" value="1"/>
</dbReference>
<dbReference type="PANTHER" id="PTHR12300">
    <property type="entry name" value="HVA22-LIKE PROTEINS"/>
    <property type="match status" value="1"/>
</dbReference>
<organism evidence="8 9">
    <name type="scientific">Phellinidium pouzarii</name>
    <dbReference type="NCBI Taxonomy" id="167371"/>
    <lineage>
        <taxon>Eukaryota</taxon>
        <taxon>Fungi</taxon>
        <taxon>Dikarya</taxon>
        <taxon>Basidiomycota</taxon>
        <taxon>Agaricomycotina</taxon>
        <taxon>Agaricomycetes</taxon>
        <taxon>Hymenochaetales</taxon>
        <taxon>Hymenochaetaceae</taxon>
        <taxon>Phellinidium</taxon>
    </lineage>
</organism>
<evidence type="ECO:0000313" key="8">
    <source>
        <dbReference type="EMBL" id="THH05777.1"/>
    </source>
</evidence>
<evidence type="ECO:0000256" key="4">
    <source>
        <dbReference type="ARBA" id="ARBA00022989"/>
    </source>
</evidence>
<comment type="subcellular location">
    <subcellularLocation>
        <location evidence="1 6">Membrane</location>
        <topology evidence="1 6">Multi-pass membrane protein</topology>
    </subcellularLocation>
</comment>
<feature type="compositionally biased region" description="Polar residues" evidence="7">
    <location>
        <begin position="265"/>
        <end position="283"/>
    </location>
</feature>
<keyword evidence="3 6" id="KW-0812">Transmembrane</keyword>
<dbReference type="OrthoDB" id="434647at2759"/>
<sequence length="348" mass="38073">MLIYFTSRVIRRVSIPYVASRYCLPYVVSGSSTVAFLYPGYASYKTLSQRPASEADLERWLMYWSVLGCIVGVEYVAEWLISWLPLYYPMKTIFLLYLSLPQTRGSSYLYINYLEPFLKYHEPEIDATLVKLKARICTFVQGKFHQIWEQIIGSLGHSAQPGASASADGVQPPSMGDPVSGPTQMLGGLWRTYGPSVVASGATLFTMAKAAAVAQPASGEQGRGRVQGASQPLLDRRRQLEAELSFLPLRSDELQNSSGSESESPVTSIPVQHGSSSYLPSSVAGSEADLRARVGQFEEVEVPSDVEGYDVGPSQRRGTPDAPPVATRRTSWFGWGAPVVPDKGAKDK</sequence>